<reference evidence="2 3" key="1">
    <citation type="journal article" date="2020" name="Nature">
        <title>Six reference-quality genomes reveal evolution of bat adaptations.</title>
        <authorList>
            <person name="Jebb D."/>
            <person name="Huang Z."/>
            <person name="Pippel M."/>
            <person name="Hughes G.M."/>
            <person name="Lavrichenko K."/>
            <person name="Devanna P."/>
            <person name="Winkler S."/>
            <person name="Jermiin L.S."/>
            <person name="Skirmuntt E.C."/>
            <person name="Katzourakis A."/>
            <person name="Burkitt-Gray L."/>
            <person name="Ray D.A."/>
            <person name="Sullivan K.A.M."/>
            <person name="Roscito J.G."/>
            <person name="Kirilenko B.M."/>
            <person name="Davalos L.M."/>
            <person name="Corthals A.P."/>
            <person name="Power M.L."/>
            <person name="Jones G."/>
            <person name="Ransome R.D."/>
            <person name="Dechmann D.K.N."/>
            <person name="Locatelli A.G."/>
            <person name="Puechmaille S.J."/>
            <person name="Fedrigo O."/>
            <person name="Jarvis E.D."/>
            <person name="Hiller M."/>
            <person name="Vernes S.C."/>
            <person name="Myers E.W."/>
            <person name="Teeling E.C."/>
        </authorList>
    </citation>
    <scope>NUCLEOTIDE SEQUENCE [LARGE SCALE GENOMIC DNA]</scope>
    <source>
        <strain evidence="2">MMyoMyo1</strain>
        <tissue evidence="2">Flight muscle</tissue>
    </source>
</reference>
<sequence length="192" mass="19839">MSLDLPPSSSPACAGRSAPAAPSAVVSCPRGDLCIGPPAHLGVSLSSDLHWRPSKPSSWAVCVCDPVPVPRRCPAHHASWVLPAHLEDGMAPGRVLTARTDCPSPTRDTDSEQRAGGPLGCGDLPGTDKLTWDGVRVGTERERRPVLPGVPWAPGPSRAERLPEVPGLGGPVLLTPPCGSGPSPVHCHLGPQ</sequence>
<proteinExistence type="predicted"/>
<dbReference type="EMBL" id="JABWUV010000034">
    <property type="protein sequence ID" value="KAF6272675.1"/>
    <property type="molecule type" value="Genomic_DNA"/>
</dbReference>
<gene>
    <name evidence="2" type="ORF">mMyoMyo1_010869</name>
</gene>
<dbReference type="Proteomes" id="UP000527355">
    <property type="component" value="Unassembled WGS sequence"/>
</dbReference>
<name>A0A7J7R9P4_MYOMY</name>
<evidence type="ECO:0000313" key="3">
    <source>
        <dbReference type="Proteomes" id="UP000527355"/>
    </source>
</evidence>
<feature type="region of interest" description="Disordered" evidence="1">
    <location>
        <begin position="173"/>
        <end position="192"/>
    </location>
</feature>
<feature type="region of interest" description="Disordered" evidence="1">
    <location>
        <begin position="101"/>
        <end position="127"/>
    </location>
</feature>
<dbReference type="AlphaFoldDB" id="A0A7J7R9P4"/>
<keyword evidence="3" id="KW-1185">Reference proteome</keyword>
<comment type="caution">
    <text evidence="2">The sequence shown here is derived from an EMBL/GenBank/DDBJ whole genome shotgun (WGS) entry which is preliminary data.</text>
</comment>
<protein>
    <submittedName>
        <fullName evidence="2">Uncharacterized protein</fullName>
    </submittedName>
</protein>
<organism evidence="2 3">
    <name type="scientific">Myotis myotis</name>
    <name type="common">Greater mouse-eared bat</name>
    <name type="synonym">Vespertilio myotis</name>
    <dbReference type="NCBI Taxonomy" id="51298"/>
    <lineage>
        <taxon>Eukaryota</taxon>
        <taxon>Metazoa</taxon>
        <taxon>Chordata</taxon>
        <taxon>Craniata</taxon>
        <taxon>Vertebrata</taxon>
        <taxon>Euteleostomi</taxon>
        <taxon>Mammalia</taxon>
        <taxon>Eutheria</taxon>
        <taxon>Laurasiatheria</taxon>
        <taxon>Chiroptera</taxon>
        <taxon>Yangochiroptera</taxon>
        <taxon>Vespertilionidae</taxon>
        <taxon>Myotis</taxon>
    </lineage>
</organism>
<accession>A0A7J7R9P4</accession>
<evidence type="ECO:0000256" key="1">
    <source>
        <dbReference type="SAM" id="MobiDB-lite"/>
    </source>
</evidence>
<evidence type="ECO:0000313" key="2">
    <source>
        <dbReference type="EMBL" id="KAF6272675.1"/>
    </source>
</evidence>